<protein>
    <submittedName>
        <fullName evidence="5">Aminobutyraldehyde dehydrogenase</fullName>
        <ecNumber evidence="5">1.2.1.19</ecNumber>
    </submittedName>
</protein>
<dbReference type="Pfam" id="PF00171">
    <property type="entry name" value="Aldedh"/>
    <property type="match status" value="1"/>
</dbReference>
<accession>A0ABU6AG44</accession>
<dbReference type="InterPro" id="IPR016163">
    <property type="entry name" value="Ald_DH_C"/>
</dbReference>
<name>A0ABU6AG44_9PSEU</name>
<dbReference type="RefSeq" id="WP_324268014.1">
    <property type="nucleotide sequence ID" value="NZ_JAWLNX010000019.1"/>
</dbReference>
<proteinExistence type="inferred from homology"/>
<dbReference type="PANTHER" id="PTHR11699">
    <property type="entry name" value="ALDEHYDE DEHYDROGENASE-RELATED"/>
    <property type="match status" value="1"/>
</dbReference>
<dbReference type="EMBL" id="JAWLNX010000019">
    <property type="protein sequence ID" value="MEB3370539.1"/>
    <property type="molecule type" value="Genomic_DNA"/>
</dbReference>
<evidence type="ECO:0000313" key="5">
    <source>
        <dbReference type="EMBL" id="MEB3370539.1"/>
    </source>
</evidence>
<comment type="caution">
    <text evidence="5">The sequence shown here is derived from an EMBL/GenBank/DDBJ whole genome shotgun (WGS) entry which is preliminary data.</text>
</comment>
<evidence type="ECO:0000313" key="6">
    <source>
        <dbReference type="Proteomes" id="UP001327093"/>
    </source>
</evidence>
<dbReference type="Gene3D" id="3.40.605.10">
    <property type="entry name" value="Aldehyde Dehydrogenase, Chain A, domain 1"/>
    <property type="match status" value="1"/>
</dbReference>
<dbReference type="GO" id="GO:0019145">
    <property type="term" value="F:aminobutyraldehyde dehydrogenase (NAD+) activity"/>
    <property type="evidence" value="ECO:0007669"/>
    <property type="project" value="UniProtKB-EC"/>
</dbReference>
<feature type="active site" evidence="2">
    <location>
        <position position="249"/>
    </location>
</feature>
<reference evidence="5 6" key="1">
    <citation type="submission" date="2023-10" db="EMBL/GenBank/DDBJ databases">
        <title>Saccharopolyspora sp. nov., isolated from mangrove soil.</title>
        <authorList>
            <person name="Lu Y."/>
            <person name="Liu W."/>
        </authorList>
    </citation>
    <scope>NUCLEOTIDE SEQUENCE [LARGE SCALE GENOMIC DNA]</scope>
    <source>
        <strain evidence="5 6">S2-29</strain>
    </source>
</reference>
<dbReference type="SUPFAM" id="SSF53720">
    <property type="entry name" value="ALDH-like"/>
    <property type="match status" value="1"/>
</dbReference>
<dbReference type="InterPro" id="IPR016161">
    <property type="entry name" value="Ald_DH/histidinol_DH"/>
</dbReference>
<keyword evidence="6" id="KW-1185">Reference proteome</keyword>
<gene>
    <name evidence="5" type="ORF">R4I43_24340</name>
</gene>
<dbReference type="Proteomes" id="UP001327093">
    <property type="component" value="Unassembled WGS sequence"/>
</dbReference>
<evidence type="ECO:0000256" key="3">
    <source>
        <dbReference type="RuleBase" id="RU003345"/>
    </source>
</evidence>
<dbReference type="InterPro" id="IPR016162">
    <property type="entry name" value="Ald_DH_N"/>
</dbReference>
<dbReference type="Gene3D" id="3.40.309.10">
    <property type="entry name" value="Aldehyde Dehydrogenase, Chain A, domain 2"/>
    <property type="match status" value="1"/>
</dbReference>
<sequence>MSASSERTSAAAAWIAEIDEPGASVVVNPASERPIAAYRNATDAEVDAAVQAAAAAAPGWGRTPPVERAEILLKIADAMEADAEAFVQRESENVGRPITHTHEETPWWWDVIRFSAGAARASHAPAAGEYANGSTSWLRREPLGVVGLITPWNYPMLMGVWKIFPAIAAGNAVVIKPSELTPETTIRLVDLANRFLPPGVLNLVLGDSSTGKALVAHPKVRMVALTGDVATGKDVAASAANTLKRVSLELGGKAPVLVFADSPVRETARDLVGFGYSNSGQDCTAACRVIVEDSVYDDFVSAFCDEVAKLRVGDPSDPKATMGPLVSRTQLERVAGFVERARGCGAKIRMGGERLTRDGWFYAPTVITDVEQSSEIIQREVFGPVVTIQRGSDEQEMLAMANDVAYGLSASVWTTDLGRTMRLTRDLDFGTVWVNQHINVASEMPFGGFRNSGYGKELSGHGLDEYSQFKHVMVNPDLAP</sequence>
<evidence type="ECO:0000256" key="2">
    <source>
        <dbReference type="PROSITE-ProRule" id="PRU10007"/>
    </source>
</evidence>
<comment type="similarity">
    <text evidence="3">Belongs to the aldehyde dehydrogenase family.</text>
</comment>
<dbReference type="InterPro" id="IPR015590">
    <property type="entry name" value="Aldehyde_DH_dom"/>
</dbReference>
<dbReference type="PROSITE" id="PS00687">
    <property type="entry name" value="ALDEHYDE_DEHYDR_GLU"/>
    <property type="match status" value="1"/>
</dbReference>
<evidence type="ECO:0000259" key="4">
    <source>
        <dbReference type="Pfam" id="PF00171"/>
    </source>
</evidence>
<dbReference type="EC" id="1.2.1.19" evidence="5"/>
<dbReference type="InterPro" id="IPR029510">
    <property type="entry name" value="Ald_DH_CS_GLU"/>
</dbReference>
<keyword evidence="1 3" id="KW-0560">Oxidoreductase</keyword>
<dbReference type="NCBIfam" id="NF010000">
    <property type="entry name" value="PRK13473.1"/>
    <property type="match status" value="1"/>
</dbReference>
<evidence type="ECO:0000256" key="1">
    <source>
        <dbReference type="ARBA" id="ARBA00023002"/>
    </source>
</evidence>
<feature type="domain" description="Aldehyde dehydrogenase" evidence="4">
    <location>
        <begin position="24"/>
        <end position="472"/>
    </location>
</feature>
<organism evidence="5 6">
    <name type="scientific">Saccharopolyspora mangrovi</name>
    <dbReference type="NCBI Taxonomy" id="3082379"/>
    <lineage>
        <taxon>Bacteria</taxon>
        <taxon>Bacillati</taxon>
        <taxon>Actinomycetota</taxon>
        <taxon>Actinomycetes</taxon>
        <taxon>Pseudonocardiales</taxon>
        <taxon>Pseudonocardiaceae</taxon>
        <taxon>Saccharopolyspora</taxon>
    </lineage>
</organism>